<accession>A0ABQ6F6F9</accession>
<reference evidence="3" key="1">
    <citation type="journal article" date="2019" name="Int. J. Syst. Evol. Microbiol.">
        <title>The Global Catalogue of Microorganisms (GCM) 10K type strain sequencing project: providing services to taxonomists for standard genome sequencing and annotation.</title>
        <authorList>
            <consortium name="The Broad Institute Genomics Platform"/>
            <consortium name="The Broad Institute Genome Sequencing Center for Infectious Disease"/>
            <person name="Wu L."/>
            <person name="Ma J."/>
        </authorList>
    </citation>
    <scope>NUCLEOTIDE SEQUENCE [LARGE SCALE GENOMIC DNA]</scope>
    <source>
        <strain evidence="3">NBRC 108723</strain>
    </source>
</reference>
<protein>
    <submittedName>
        <fullName evidence="2">Uncharacterized protein</fullName>
    </submittedName>
</protein>
<organism evidence="2 3">
    <name type="scientific">Vibrio zhanjiangensis</name>
    <dbReference type="NCBI Taxonomy" id="1046128"/>
    <lineage>
        <taxon>Bacteria</taxon>
        <taxon>Pseudomonadati</taxon>
        <taxon>Pseudomonadota</taxon>
        <taxon>Gammaproteobacteria</taxon>
        <taxon>Vibrionales</taxon>
        <taxon>Vibrionaceae</taxon>
        <taxon>Vibrio</taxon>
    </lineage>
</organism>
<evidence type="ECO:0000313" key="2">
    <source>
        <dbReference type="EMBL" id="GLT20401.1"/>
    </source>
</evidence>
<comment type="caution">
    <text evidence="2">The sequence shown here is derived from an EMBL/GenBank/DDBJ whole genome shotgun (WGS) entry which is preliminary data.</text>
</comment>
<keyword evidence="3" id="KW-1185">Reference proteome</keyword>
<gene>
    <name evidence="2" type="ORF">GCM10007938_41850</name>
</gene>
<evidence type="ECO:0000256" key="1">
    <source>
        <dbReference type="SAM" id="SignalP"/>
    </source>
</evidence>
<name>A0ABQ6F6F9_9VIBR</name>
<proteinExistence type="predicted"/>
<feature type="signal peptide" evidence="1">
    <location>
        <begin position="1"/>
        <end position="19"/>
    </location>
</feature>
<dbReference type="RefSeq" id="WP_284194227.1">
    <property type="nucleotide sequence ID" value="NZ_BSPW01000108.1"/>
</dbReference>
<feature type="chain" id="PRO_5045788107" evidence="1">
    <location>
        <begin position="20"/>
        <end position="564"/>
    </location>
</feature>
<dbReference type="Proteomes" id="UP001157138">
    <property type="component" value="Unassembled WGS sequence"/>
</dbReference>
<keyword evidence="1" id="KW-0732">Signal</keyword>
<evidence type="ECO:0000313" key="3">
    <source>
        <dbReference type="Proteomes" id="UP001157138"/>
    </source>
</evidence>
<dbReference type="EMBL" id="BSPW01000108">
    <property type="protein sequence ID" value="GLT20401.1"/>
    <property type="molecule type" value="Genomic_DNA"/>
</dbReference>
<sequence length="564" mass="62071">MLRKIYGLLILTVSMTVGANGDATSEAPVGTSVCDEASTECIEKQDANAALKESNQEYYQYLVDQFSQVLPSDIDGLAAVVKEPSNSLFHYWYLNDNLAFNQYTYDYISARVTPSHLPGVVQLSAGKSFNHAYLQVLSGVSFGLSQQTKQQLAEQQKELETLASDLVDVYEYAFNPITPEQIDKAHRALESYKITIETKLDYVVDFVVAYKWSGRLVQDKRPLPFIGIAQASNLSQILPDIPASGAGVLQKLGLYLHSYRVINAMNNGFQHNAAMLNASISNVQSPSKERGGIKTFNPVDGLESERYQPRYDIGVALAAIANSLANRERTLRLTLRIAASKDNIGEQDLPGVITGKLIFIDELGRSIDLNLLTKTGSVTMDIAYQGYAYLPIQKASLSADGQSGWYFSDPIWQSIQHQGQDETGYQFAYQPAFHLSCHHHDGNFASLTGVLIANSPKVVITFDSNSEVLASLFEQTSGQGKLQFDGEWIKHGIEQRSYRYQMAEGTEGQKTLIFTSDSQLASASQANSLQVSIPSELKTADVLLVTYQYPAAEGNGTCPVENQL</sequence>